<dbReference type="AlphaFoldDB" id="D2VW12"/>
<evidence type="ECO:0000256" key="3">
    <source>
        <dbReference type="PROSITE-ProRule" id="PRU00339"/>
    </source>
</evidence>
<feature type="repeat" description="TPR" evidence="3">
    <location>
        <begin position="78"/>
        <end position="111"/>
    </location>
</feature>
<keyword evidence="2 3" id="KW-0802">TPR repeat</keyword>
<name>D2VW12_NAEGR</name>
<dbReference type="GeneID" id="8850788"/>
<dbReference type="SUPFAM" id="SSF48452">
    <property type="entry name" value="TPR-like"/>
    <property type="match status" value="1"/>
</dbReference>
<organism evidence="5">
    <name type="scientific">Naegleria gruberi</name>
    <name type="common">Amoeba</name>
    <dbReference type="NCBI Taxonomy" id="5762"/>
    <lineage>
        <taxon>Eukaryota</taxon>
        <taxon>Discoba</taxon>
        <taxon>Heterolobosea</taxon>
        <taxon>Tetramitia</taxon>
        <taxon>Eutetramitia</taxon>
        <taxon>Vahlkampfiidae</taxon>
        <taxon>Naegleria</taxon>
    </lineage>
</organism>
<evidence type="ECO:0000313" key="5">
    <source>
        <dbReference type="Proteomes" id="UP000006671"/>
    </source>
</evidence>
<evidence type="ECO:0000313" key="4">
    <source>
        <dbReference type="EMBL" id="EFC38999.1"/>
    </source>
</evidence>
<proteinExistence type="predicted"/>
<sequence length="491" mass="56285">MASTDNMPIALLFERGFSNLYAKGKFKEAADYFDKILDISPNHIEALYHKGVTHYVSANFSEAIKVEEKVLQLDPKHRWAYVIKGNAFNERGEFKKAMETFQKCIAMTNRSFDVVYNALGNCYFLQEDFNSSLETYNKAIALAIDNFTVSTIHPDDHIFNQMSNDHQLARQCENILTLPADEKNGSVQYLAPNFGNVSPVEERYKRGVYDRFYLLRYSGACLTILNKGLTLLCLNRFSEALDCFLLIIQVTYALMGKEIFRINPTRLDPARISDLIELLQNKEYTQVRNNPTLAYDSRTSYCIAYSGIGVVCEAMLSRLYSTCHEKCTCSSDHHELNPNDVATDINKNNFCTRKTINLMNSVNRVHTHKSLAELFFDRADDLIEDSRMKREVLYFKGEGLRHIRHYQKAIDNFECGLQMNSLEIRSMIGVGRVAIAVKDYKAARQIFKKIINITNYEHPIAMSYLEVVKMSAPILSERSRSLCDVAICTFE</sequence>
<keyword evidence="5" id="KW-1185">Reference proteome</keyword>
<dbReference type="KEGG" id="ngr:NAEGRDRAFT_73211"/>
<evidence type="ECO:0000256" key="1">
    <source>
        <dbReference type="ARBA" id="ARBA00022737"/>
    </source>
</evidence>
<reference evidence="4 5" key="1">
    <citation type="journal article" date="2010" name="Cell">
        <title>The genome of Naegleria gruberi illuminates early eukaryotic versatility.</title>
        <authorList>
            <person name="Fritz-Laylin L.K."/>
            <person name="Prochnik S.E."/>
            <person name="Ginger M.L."/>
            <person name="Dacks J.B."/>
            <person name="Carpenter M.L."/>
            <person name="Field M.C."/>
            <person name="Kuo A."/>
            <person name="Paredez A."/>
            <person name="Chapman J."/>
            <person name="Pham J."/>
            <person name="Shu S."/>
            <person name="Neupane R."/>
            <person name="Cipriano M."/>
            <person name="Mancuso J."/>
            <person name="Tu H."/>
            <person name="Salamov A."/>
            <person name="Lindquist E."/>
            <person name="Shapiro H."/>
            <person name="Lucas S."/>
            <person name="Grigoriev I.V."/>
            <person name="Cande W.Z."/>
            <person name="Fulton C."/>
            <person name="Rokhsar D.S."/>
            <person name="Dawson S.C."/>
        </authorList>
    </citation>
    <scope>NUCLEOTIDE SEQUENCE [LARGE SCALE GENOMIC DNA]</scope>
    <source>
        <strain evidence="4 5">NEG-M</strain>
    </source>
</reference>
<dbReference type="Pfam" id="PF13181">
    <property type="entry name" value="TPR_8"/>
    <property type="match status" value="1"/>
</dbReference>
<dbReference type="RefSeq" id="XP_002671743.1">
    <property type="nucleotide sequence ID" value="XM_002671697.1"/>
</dbReference>
<dbReference type="PANTHER" id="PTHR44943:SF8">
    <property type="entry name" value="TPR REPEAT-CONTAINING PROTEIN MJ0263"/>
    <property type="match status" value="1"/>
</dbReference>
<dbReference type="STRING" id="5762.D2VW12"/>
<dbReference type="EMBL" id="GG738903">
    <property type="protein sequence ID" value="EFC38999.1"/>
    <property type="molecule type" value="Genomic_DNA"/>
</dbReference>
<dbReference type="VEuPathDB" id="AmoebaDB:NAEGRDRAFT_73211"/>
<dbReference type="OMA" id="HIEALYH"/>
<dbReference type="Gene3D" id="1.25.40.10">
    <property type="entry name" value="Tetratricopeptide repeat domain"/>
    <property type="match status" value="2"/>
</dbReference>
<dbReference type="InterPro" id="IPR051685">
    <property type="entry name" value="Ycf3/AcsC/BcsC/TPR_MFPF"/>
</dbReference>
<evidence type="ECO:0000256" key="2">
    <source>
        <dbReference type="ARBA" id="ARBA00022803"/>
    </source>
</evidence>
<dbReference type="PROSITE" id="PS50005">
    <property type="entry name" value="TPR"/>
    <property type="match status" value="4"/>
</dbReference>
<feature type="repeat" description="TPR" evidence="3">
    <location>
        <begin position="44"/>
        <end position="77"/>
    </location>
</feature>
<dbReference type="Proteomes" id="UP000006671">
    <property type="component" value="Unassembled WGS sequence"/>
</dbReference>
<dbReference type="Pfam" id="PF14559">
    <property type="entry name" value="TPR_19"/>
    <property type="match status" value="1"/>
</dbReference>
<feature type="repeat" description="TPR" evidence="3">
    <location>
        <begin position="10"/>
        <end position="43"/>
    </location>
</feature>
<protein>
    <submittedName>
        <fullName evidence="4">Predicted protein</fullName>
    </submittedName>
</protein>
<dbReference type="PANTHER" id="PTHR44943">
    <property type="entry name" value="CELLULOSE SYNTHASE OPERON PROTEIN C"/>
    <property type="match status" value="1"/>
</dbReference>
<dbReference type="InterPro" id="IPR011990">
    <property type="entry name" value="TPR-like_helical_dom_sf"/>
</dbReference>
<gene>
    <name evidence="4" type="ORF">NAEGRDRAFT_73211</name>
</gene>
<dbReference type="InParanoid" id="D2VW12"/>
<dbReference type="InterPro" id="IPR019734">
    <property type="entry name" value="TPR_rpt"/>
</dbReference>
<feature type="repeat" description="TPR" evidence="3">
    <location>
        <begin position="113"/>
        <end position="146"/>
    </location>
</feature>
<dbReference type="SMART" id="SM00028">
    <property type="entry name" value="TPR"/>
    <property type="match status" value="7"/>
</dbReference>
<dbReference type="OrthoDB" id="433738at2759"/>
<accession>D2VW12</accession>
<keyword evidence="1" id="KW-0677">Repeat</keyword>